<organism evidence="9 10">
    <name type="scientific">Candidatus Borkfalkia faecipullorum</name>
    <dbReference type="NCBI Taxonomy" id="2838510"/>
    <lineage>
        <taxon>Bacteria</taxon>
        <taxon>Bacillati</taxon>
        <taxon>Bacillota</taxon>
        <taxon>Clostridia</taxon>
        <taxon>Christensenellales</taxon>
        <taxon>Christensenellaceae</taxon>
        <taxon>Candidatus Borkfalkia</taxon>
    </lineage>
</organism>
<evidence type="ECO:0000313" key="10">
    <source>
        <dbReference type="Proteomes" id="UP000824204"/>
    </source>
</evidence>
<dbReference type="PIRSF" id="PIRSF036894">
    <property type="entry name" value="PMI_Firm_short"/>
    <property type="match status" value="1"/>
</dbReference>
<dbReference type="SUPFAM" id="SSF51182">
    <property type="entry name" value="RmlC-like cupins"/>
    <property type="match status" value="1"/>
</dbReference>
<feature type="active site" evidence="6">
    <location>
        <position position="183"/>
    </location>
</feature>
<comment type="cofactor">
    <cofactor evidence="5">
        <name>Zn(2+)</name>
        <dbReference type="ChEBI" id="CHEBI:29105"/>
    </cofactor>
    <text evidence="5">Binds 1 zinc ion per subunit.</text>
</comment>
<gene>
    <name evidence="9" type="ORF">H9741_07700</name>
</gene>
<dbReference type="Pfam" id="PF20511">
    <property type="entry name" value="PMI_typeI_cat"/>
    <property type="match status" value="1"/>
</dbReference>
<evidence type="ECO:0000256" key="6">
    <source>
        <dbReference type="PIRSR" id="PIRSR036894-2"/>
    </source>
</evidence>
<dbReference type="GO" id="GO:0005975">
    <property type="term" value="P:carbohydrate metabolic process"/>
    <property type="evidence" value="ECO:0007669"/>
    <property type="project" value="InterPro"/>
</dbReference>
<dbReference type="InterPro" id="IPR051804">
    <property type="entry name" value="Carb_Metab_Reg_Kinase/Isom"/>
</dbReference>
<feature type="domain" description="Mannose-6-phosphate isomerase cupin" evidence="8">
    <location>
        <begin position="236"/>
        <end position="299"/>
    </location>
</feature>
<feature type="binding site" evidence="5">
    <location>
        <position position="105"/>
    </location>
    <ligand>
        <name>Zn(2+)</name>
        <dbReference type="ChEBI" id="CHEBI:29105"/>
    </ligand>
</feature>
<name>A0A9D2AGX2_9FIRM</name>
<dbReference type="GO" id="GO:0008270">
    <property type="term" value="F:zinc ion binding"/>
    <property type="evidence" value="ECO:0007669"/>
    <property type="project" value="InterPro"/>
</dbReference>
<dbReference type="InterPro" id="IPR011051">
    <property type="entry name" value="RmlC_Cupin_sf"/>
</dbReference>
<evidence type="ECO:0000259" key="7">
    <source>
        <dbReference type="Pfam" id="PF20511"/>
    </source>
</evidence>
<dbReference type="InterPro" id="IPR014710">
    <property type="entry name" value="RmlC-like_jellyroll"/>
</dbReference>
<dbReference type="Proteomes" id="UP000824204">
    <property type="component" value="Unassembled WGS sequence"/>
</dbReference>
<feature type="domain" description="Phosphomannose isomerase type I catalytic" evidence="7">
    <location>
        <begin position="1"/>
        <end position="100"/>
    </location>
</feature>
<dbReference type="InterPro" id="IPR046457">
    <property type="entry name" value="PMI_typeI_cat"/>
</dbReference>
<dbReference type="PANTHER" id="PTHR42742:SF3">
    <property type="entry name" value="FRUCTOKINASE"/>
    <property type="match status" value="1"/>
</dbReference>
<reference evidence="9" key="1">
    <citation type="journal article" date="2021" name="PeerJ">
        <title>Extensive microbial diversity within the chicken gut microbiome revealed by metagenomics and culture.</title>
        <authorList>
            <person name="Gilroy R."/>
            <person name="Ravi A."/>
            <person name="Getino M."/>
            <person name="Pursley I."/>
            <person name="Horton D.L."/>
            <person name="Alikhan N.F."/>
            <person name="Baker D."/>
            <person name="Gharbi K."/>
            <person name="Hall N."/>
            <person name="Watson M."/>
            <person name="Adriaenssens E.M."/>
            <person name="Foster-Nyarko E."/>
            <person name="Jarju S."/>
            <person name="Secka A."/>
            <person name="Antonio M."/>
            <person name="Oren A."/>
            <person name="Chaudhuri R.R."/>
            <person name="La Ragione R."/>
            <person name="Hildebrand F."/>
            <person name="Pallen M.J."/>
        </authorList>
    </citation>
    <scope>NUCLEOTIDE SEQUENCE</scope>
    <source>
        <strain evidence="9">811</strain>
    </source>
</reference>
<dbReference type="PANTHER" id="PTHR42742">
    <property type="entry name" value="TRANSCRIPTIONAL REPRESSOR MPRA"/>
    <property type="match status" value="1"/>
</dbReference>
<protein>
    <recommendedName>
        <fullName evidence="3">Phosphohexomutase</fullName>
    </recommendedName>
    <alternativeName>
        <fullName evidence="4">Phosphomannose isomerase</fullName>
    </alternativeName>
</protein>
<evidence type="ECO:0000313" key="9">
    <source>
        <dbReference type="EMBL" id="HIX08337.1"/>
    </source>
</evidence>
<evidence type="ECO:0000256" key="5">
    <source>
        <dbReference type="PIRSR" id="PIRSR036894-1"/>
    </source>
</evidence>
<keyword evidence="9" id="KW-0413">Isomerase</keyword>
<keyword evidence="1 5" id="KW-0479">Metal-binding</keyword>
<dbReference type="InterPro" id="IPR049071">
    <property type="entry name" value="MPI_cupin_dom"/>
</dbReference>
<feature type="binding site" evidence="5">
    <location>
        <position position="88"/>
    </location>
    <ligand>
        <name>Zn(2+)</name>
        <dbReference type="ChEBI" id="CHEBI:29105"/>
    </ligand>
</feature>
<evidence type="ECO:0000259" key="8">
    <source>
        <dbReference type="Pfam" id="PF21621"/>
    </source>
</evidence>
<dbReference type="Gene3D" id="2.60.120.10">
    <property type="entry name" value="Jelly Rolls"/>
    <property type="match status" value="2"/>
</dbReference>
<dbReference type="CDD" id="cd07010">
    <property type="entry name" value="cupin_PMI_type_I_N_bac"/>
    <property type="match status" value="1"/>
</dbReference>
<dbReference type="GO" id="GO:0004476">
    <property type="term" value="F:mannose-6-phosphate isomerase activity"/>
    <property type="evidence" value="ECO:0007669"/>
    <property type="project" value="InterPro"/>
</dbReference>
<evidence type="ECO:0000256" key="4">
    <source>
        <dbReference type="ARBA" id="ARBA00030762"/>
    </source>
</evidence>
<keyword evidence="2 5" id="KW-0862">Zinc</keyword>
<evidence type="ECO:0000256" key="1">
    <source>
        <dbReference type="ARBA" id="ARBA00022723"/>
    </source>
</evidence>
<feature type="binding site" evidence="5">
    <location>
        <position position="163"/>
    </location>
    <ligand>
        <name>Zn(2+)</name>
        <dbReference type="ChEBI" id="CHEBI:29105"/>
    </ligand>
</feature>
<comment type="caution">
    <text evidence="9">The sequence shown here is derived from an EMBL/GenBank/DDBJ whole genome shotgun (WGS) entry which is preliminary data.</text>
</comment>
<proteinExistence type="predicted"/>
<accession>A0A9D2AGX2</accession>
<reference evidence="9" key="2">
    <citation type="submission" date="2021-04" db="EMBL/GenBank/DDBJ databases">
        <authorList>
            <person name="Gilroy R."/>
        </authorList>
    </citation>
    <scope>NUCLEOTIDE SEQUENCE</scope>
    <source>
        <strain evidence="9">811</strain>
    </source>
</reference>
<sequence length="305" mass="33475">MIKLNPVLKDYLWGGMKFGKMYGRDNGGKKMSESWEVSVHPDGLSTWEGGTLADYLAKDPQAVDKAGSPFPVLIKYIDAAQNLSVQVHPDDEYARRVEKDNGKTEMWYILGADEGAGIYCGFKRDTDKAEFLAKVKDGTVEELLNFIPVKEGDCFLIEAGTVHAIGAGCVICEVQQSSNVTYRVYDYNRKGADGKLRPLHVEKAVDVINFKAFEDHTNTGTFAAVAGGKMRRLTGCKYFGCRLLDLDGTYSEENKISFTAINVLKGEGKADGKPFKAGDSFFVPCGEKFTLEGKAEIVLTTEGKA</sequence>
<dbReference type="Pfam" id="PF21621">
    <property type="entry name" value="MPI_cupin_dom"/>
    <property type="match status" value="1"/>
</dbReference>
<evidence type="ECO:0000256" key="3">
    <source>
        <dbReference type="ARBA" id="ARBA00029741"/>
    </source>
</evidence>
<dbReference type="InterPro" id="IPR014628">
    <property type="entry name" value="Man6P_isomerase_Firm_short"/>
</dbReference>
<dbReference type="EMBL" id="DXFX01000099">
    <property type="protein sequence ID" value="HIX08337.1"/>
    <property type="molecule type" value="Genomic_DNA"/>
</dbReference>
<evidence type="ECO:0000256" key="2">
    <source>
        <dbReference type="ARBA" id="ARBA00022833"/>
    </source>
</evidence>
<dbReference type="AlphaFoldDB" id="A0A9D2AGX2"/>